<protein>
    <recommendedName>
        <fullName evidence="5">NfeD-like C-terminal, partner-binding</fullName>
    </recommendedName>
</protein>
<reference evidence="3" key="1">
    <citation type="submission" date="2019-02" db="EMBL/GenBank/DDBJ databases">
        <authorList>
            <person name="Gruber-Vodicka R. H."/>
            <person name="Seah K. B. B."/>
        </authorList>
    </citation>
    <scope>NUCLEOTIDE SEQUENCE</scope>
    <source>
        <strain evidence="2">BECK_BZ197</strain>
        <strain evidence="4">BECK_BZ198</strain>
        <strain evidence="3">BECK_BZ199</strain>
    </source>
</reference>
<dbReference type="GO" id="GO:0005886">
    <property type="term" value="C:plasma membrane"/>
    <property type="evidence" value="ECO:0007669"/>
    <property type="project" value="TreeGrafter"/>
</dbReference>
<dbReference type="PANTHER" id="PTHR33507:SF3">
    <property type="entry name" value="INNER MEMBRANE PROTEIN YBBJ"/>
    <property type="match status" value="1"/>
</dbReference>
<evidence type="ECO:0000313" key="2">
    <source>
        <dbReference type="EMBL" id="VFK28282.1"/>
    </source>
</evidence>
<feature type="transmembrane region" description="Helical" evidence="1">
    <location>
        <begin position="12"/>
        <end position="45"/>
    </location>
</feature>
<dbReference type="EMBL" id="CAADFO010000035">
    <property type="protein sequence ID" value="VFK28282.1"/>
    <property type="molecule type" value="Genomic_DNA"/>
</dbReference>
<dbReference type="EMBL" id="CAADFQ010000034">
    <property type="protein sequence ID" value="VFK32523.1"/>
    <property type="molecule type" value="Genomic_DNA"/>
</dbReference>
<keyword evidence="1" id="KW-0472">Membrane</keyword>
<dbReference type="EMBL" id="CAADGH010000037">
    <property type="protein sequence ID" value="VFK75959.1"/>
    <property type="molecule type" value="Genomic_DNA"/>
</dbReference>
<gene>
    <name evidence="2" type="ORF">BECKMB1821G_GA0114241_103528</name>
    <name evidence="4" type="ORF">BECKMB1821H_GA0114242_103712</name>
    <name evidence="3" type="ORF">BECKMB1821I_GA0114274_103412</name>
</gene>
<proteinExistence type="predicted"/>
<evidence type="ECO:0000256" key="1">
    <source>
        <dbReference type="SAM" id="Phobius"/>
    </source>
</evidence>
<feature type="transmembrane region" description="Helical" evidence="1">
    <location>
        <begin position="57"/>
        <end position="74"/>
    </location>
</feature>
<keyword evidence="1" id="KW-0812">Transmembrane</keyword>
<sequence>MSIVNELTYWHWWILGTVLIMIEILSPVVFFLWMGAAAGIVGIALIIVPGMDWKYQVLLFSVCSIASIIGWRWYSRNNPTQTDRPMLNRRGNQYIGRMFTLVEPIIDGRGRV</sequence>
<organism evidence="3">
    <name type="scientific">Candidatus Kentrum sp. MB</name>
    <dbReference type="NCBI Taxonomy" id="2138164"/>
    <lineage>
        <taxon>Bacteria</taxon>
        <taxon>Pseudomonadati</taxon>
        <taxon>Pseudomonadota</taxon>
        <taxon>Gammaproteobacteria</taxon>
        <taxon>Candidatus Kentrum</taxon>
    </lineage>
</organism>
<name>A0A450XTC9_9GAMM</name>
<evidence type="ECO:0008006" key="5">
    <source>
        <dbReference type="Google" id="ProtNLM"/>
    </source>
</evidence>
<evidence type="ECO:0000313" key="4">
    <source>
        <dbReference type="EMBL" id="VFK75959.1"/>
    </source>
</evidence>
<dbReference type="PANTHER" id="PTHR33507">
    <property type="entry name" value="INNER MEMBRANE PROTEIN YBBJ"/>
    <property type="match status" value="1"/>
</dbReference>
<accession>A0A450XTC9</accession>
<keyword evidence="1" id="KW-1133">Transmembrane helix</keyword>
<dbReference type="AlphaFoldDB" id="A0A450XTC9"/>
<dbReference type="InterPro" id="IPR052165">
    <property type="entry name" value="Membrane_assoc_protease"/>
</dbReference>
<evidence type="ECO:0000313" key="3">
    <source>
        <dbReference type="EMBL" id="VFK32523.1"/>
    </source>
</evidence>